<evidence type="ECO:0000313" key="3">
    <source>
        <dbReference type="Proteomes" id="UP000007812"/>
    </source>
</evidence>
<dbReference type="STRING" id="1006006.Mcup_1092"/>
<evidence type="ECO:0000313" key="2">
    <source>
        <dbReference type="EMBL" id="AEB95197.1"/>
    </source>
</evidence>
<keyword evidence="1" id="KW-1133">Transmembrane helix</keyword>
<keyword evidence="1" id="KW-0812">Transmembrane</keyword>
<dbReference type="Proteomes" id="UP000007812">
    <property type="component" value="Chromosome"/>
</dbReference>
<evidence type="ECO:0000256" key="1">
    <source>
        <dbReference type="SAM" id="Phobius"/>
    </source>
</evidence>
<reference evidence="2 3" key="1">
    <citation type="journal article" date="2011" name="J. Bacteriol.">
        <title>Complete genome sequence of Metallosphaera cuprina, a metal sulfide-oxidizing archaeon from a hot spring.</title>
        <authorList>
            <person name="Liu L.J."/>
            <person name="You X.Y."/>
            <person name="Zheng H."/>
            <person name="Wang S."/>
            <person name="Jiang C.Y."/>
            <person name="Liu S.J."/>
        </authorList>
    </citation>
    <scope>NUCLEOTIDE SEQUENCE [LARGE SCALE GENOMIC DNA]</scope>
    <source>
        <strain evidence="2 3">Ar-4</strain>
    </source>
</reference>
<proteinExistence type="predicted"/>
<keyword evidence="1" id="KW-0472">Membrane</keyword>
<protein>
    <submittedName>
        <fullName evidence="2">Uncharacterized protein</fullName>
    </submittedName>
</protein>
<dbReference type="EMBL" id="CP002656">
    <property type="protein sequence ID" value="AEB95197.1"/>
    <property type="molecule type" value="Genomic_DNA"/>
</dbReference>
<name>F4G2Z9_METCR</name>
<dbReference type="HOGENOM" id="CLU_3282829_0_0_2"/>
<sequence length="40" mass="4719">MELKDHDEKNLSHLSPRRILHGVESIIYIILLFLLSTLFL</sequence>
<accession>F4G2Z9</accession>
<gene>
    <name evidence="2" type="ordered locus">Mcup_1092</name>
</gene>
<dbReference type="AlphaFoldDB" id="F4G2Z9"/>
<feature type="transmembrane region" description="Helical" evidence="1">
    <location>
        <begin position="20"/>
        <end position="39"/>
    </location>
</feature>
<dbReference type="KEGG" id="mcn:Mcup_1092"/>
<organism evidence="2 3">
    <name type="scientific">Metallosphaera cuprina (strain Ar-4)</name>
    <dbReference type="NCBI Taxonomy" id="1006006"/>
    <lineage>
        <taxon>Archaea</taxon>
        <taxon>Thermoproteota</taxon>
        <taxon>Thermoprotei</taxon>
        <taxon>Sulfolobales</taxon>
        <taxon>Sulfolobaceae</taxon>
        <taxon>Metallosphaera</taxon>
    </lineage>
</organism>
<keyword evidence="3" id="KW-1185">Reference proteome</keyword>